<dbReference type="Proteomes" id="UP000324646">
    <property type="component" value="Chromosome"/>
</dbReference>
<gene>
    <name evidence="3" type="ORF">FQB35_04525</name>
</gene>
<dbReference type="KEGG" id="crs:FQB35_04525"/>
<proteinExistence type="predicted"/>
<sequence>MNKITIPDKDYWQKRSEKRISNWFKEAERLEKRLKREYEKALQEIQKEISYFYAKYAVKENIQYKNAILKLNKSELRQFRYKLENYIKEIQVYGNKQLEKELNALSVRSRITRLESLEANIKAELSKLYSEEQLEIGQFLSAATKENYYQSVYEVFKGIGIGGSFAKISPVTIEAILKYPWSGENFSDRIWGNAERLARAIKQELTQAFIQGKSNQKLARSIRDRMNVSYKNSMRLVRTETAYIANESTALGYEATGIVNEYEYISTLDSRTSDICSKLDGKVFKLSERQVGVNYPPSHPNCRSTTVVHFEDEIGERIARNLKGKSYYVPSDMTYEEWYQKHVVDKYGKDQIDILERQRKNRTNDKQQYKKYKKILGKKIPTSFDKFQELKYNNSKEWNKLKEEYHKVFITKDFKEIAPLFKGKLGDVETRKWYKWHDENIPNLIDKSKPIEDQAREAHSLRNTYRTQARDLMRDQEKRKSLDLNYPNKTFEELIADKMKRKNMTREQAIQDILKTATKSNKKVNKSLGLE</sequence>
<keyword evidence="1" id="KW-0175">Coiled coil</keyword>
<keyword evidence="4" id="KW-1185">Reference proteome</keyword>
<dbReference type="Pfam" id="PF04233">
    <property type="entry name" value="Phage_Mu_F"/>
    <property type="match status" value="1"/>
</dbReference>
<dbReference type="RefSeq" id="WP_148808840.1">
    <property type="nucleotide sequence ID" value="NZ_CP042243.1"/>
</dbReference>
<organism evidence="3 4">
    <name type="scientific">Crassaminicella thermophila</name>
    <dbReference type="NCBI Taxonomy" id="2599308"/>
    <lineage>
        <taxon>Bacteria</taxon>
        <taxon>Bacillati</taxon>
        <taxon>Bacillota</taxon>
        <taxon>Clostridia</taxon>
        <taxon>Eubacteriales</taxon>
        <taxon>Clostridiaceae</taxon>
        <taxon>Crassaminicella</taxon>
    </lineage>
</organism>
<evidence type="ECO:0000313" key="3">
    <source>
        <dbReference type="EMBL" id="QEK11685.1"/>
    </source>
</evidence>
<protein>
    <submittedName>
        <fullName evidence="3">Phage head morphogenesis protein</fullName>
    </submittedName>
</protein>
<dbReference type="EMBL" id="CP042243">
    <property type="protein sequence ID" value="QEK11685.1"/>
    <property type="molecule type" value="Genomic_DNA"/>
</dbReference>
<dbReference type="InterPro" id="IPR006528">
    <property type="entry name" value="Phage_head_morphogenesis_dom"/>
</dbReference>
<feature type="coiled-coil region" evidence="1">
    <location>
        <begin position="13"/>
        <end position="48"/>
    </location>
</feature>
<evidence type="ECO:0000256" key="1">
    <source>
        <dbReference type="SAM" id="Coils"/>
    </source>
</evidence>
<dbReference type="AlphaFoldDB" id="A0A5C0SAT6"/>
<evidence type="ECO:0000259" key="2">
    <source>
        <dbReference type="Pfam" id="PF04233"/>
    </source>
</evidence>
<reference evidence="3 4" key="1">
    <citation type="submission" date="2019-07" db="EMBL/GenBank/DDBJ databases">
        <title>Complete genome of Crassaminicella thermophila SY095.</title>
        <authorList>
            <person name="Li X."/>
        </authorList>
    </citation>
    <scope>NUCLEOTIDE SEQUENCE [LARGE SCALE GENOMIC DNA]</scope>
    <source>
        <strain evidence="3 4">SY095</strain>
    </source>
</reference>
<evidence type="ECO:0000313" key="4">
    <source>
        <dbReference type="Proteomes" id="UP000324646"/>
    </source>
</evidence>
<dbReference type="NCBIfam" id="TIGR01641">
    <property type="entry name" value="phageSPP1_gp7"/>
    <property type="match status" value="1"/>
</dbReference>
<name>A0A5C0SAT6_CRATE</name>
<accession>A0A5C0SAT6</accession>
<dbReference type="OrthoDB" id="9765386at2"/>
<feature type="domain" description="Phage head morphogenesis" evidence="2">
    <location>
        <begin position="200"/>
        <end position="306"/>
    </location>
</feature>